<evidence type="ECO:0000256" key="5">
    <source>
        <dbReference type="ARBA" id="ARBA00022801"/>
    </source>
</evidence>
<dbReference type="GO" id="GO:0045493">
    <property type="term" value="P:xylan catabolic process"/>
    <property type="evidence" value="ECO:0007669"/>
    <property type="project" value="UniProtKB-KW"/>
</dbReference>
<sequence length="374" mass="41570">MLTRRACLSLSAGFVAAGLIGPRAQAQEASLSDLAKAKGLNFGTAIGTGKPFEDARYREIIIRECGMLVPENELKWYVLRPDDKTFAFGRADQLAAFAKQHGMILRGHTLLWHHPRWFPAWLNDYDFGSRPAAKAEAMLSQHIRHVCARYPQIRSWNVINETVNDKTGELRETSLSKAMGQGVLEASFHLAREAAPNAKLAYNDYMGWNASDAKHRDGVLRLLERLKKNGAPVDVLGIQSHLGVGQGDQVTGAGARQEREWRRFIDEAVGMGYDLALTEFDVNDKALPADIPSRDQAVADEAKAFLDLMLSYPQTKEVLAWGMGDQYSWLQGTTPRPDNLPKRPSLNGADYQAKPLREAFAAAFRAAPERKPWA</sequence>
<evidence type="ECO:0000256" key="3">
    <source>
        <dbReference type="ARBA" id="ARBA00022651"/>
    </source>
</evidence>
<evidence type="ECO:0000256" key="7">
    <source>
        <dbReference type="ARBA" id="ARBA00023295"/>
    </source>
</evidence>
<feature type="domain" description="GH10" evidence="10">
    <location>
        <begin position="25"/>
        <end position="363"/>
    </location>
</feature>
<dbReference type="PRINTS" id="PR00134">
    <property type="entry name" value="GLHYDRLASE10"/>
</dbReference>
<proteinExistence type="inferred from homology"/>
<evidence type="ECO:0000256" key="8">
    <source>
        <dbReference type="ARBA" id="ARBA00023326"/>
    </source>
</evidence>
<keyword evidence="8 9" id="KW-0624">Polysaccharide degradation</keyword>
<dbReference type="SMART" id="SM00633">
    <property type="entry name" value="Glyco_10"/>
    <property type="match status" value="1"/>
</dbReference>
<dbReference type="PROSITE" id="PS51760">
    <property type="entry name" value="GH10_2"/>
    <property type="match status" value="1"/>
</dbReference>
<dbReference type="InterPro" id="IPR001000">
    <property type="entry name" value="GH10_dom"/>
</dbReference>
<dbReference type="RefSeq" id="WP_369058376.1">
    <property type="nucleotide sequence ID" value="NZ_CP158375.1"/>
</dbReference>
<dbReference type="PANTHER" id="PTHR31490:SF88">
    <property type="entry name" value="BETA-XYLANASE"/>
    <property type="match status" value="1"/>
</dbReference>
<keyword evidence="5 9" id="KW-0378">Hydrolase</keyword>
<accession>A0AB39KPI4</accession>
<dbReference type="InterPro" id="IPR006311">
    <property type="entry name" value="TAT_signal"/>
</dbReference>
<dbReference type="Pfam" id="PF00331">
    <property type="entry name" value="Glyco_hydro_10"/>
    <property type="match status" value="1"/>
</dbReference>
<comment type="catalytic activity">
    <reaction evidence="1 9">
        <text>Endohydrolysis of (1-&gt;4)-beta-D-xylosidic linkages in xylans.</text>
        <dbReference type="EC" id="3.2.1.8"/>
    </reaction>
</comment>
<evidence type="ECO:0000256" key="6">
    <source>
        <dbReference type="ARBA" id="ARBA00023277"/>
    </source>
</evidence>
<organism evidence="11">
    <name type="scientific">Caulobacter sp. 73W</name>
    <dbReference type="NCBI Taxonomy" id="3161137"/>
    <lineage>
        <taxon>Bacteria</taxon>
        <taxon>Pseudomonadati</taxon>
        <taxon>Pseudomonadota</taxon>
        <taxon>Alphaproteobacteria</taxon>
        <taxon>Caulobacterales</taxon>
        <taxon>Caulobacteraceae</taxon>
        <taxon>Caulobacter</taxon>
    </lineage>
</organism>
<name>A0AB39KPI4_9CAUL</name>
<keyword evidence="3" id="KW-0858">Xylan degradation</keyword>
<dbReference type="PROSITE" id="PS51318">
    <property type="entry name" value="TAT"/>
    <property type="match status" value="1"/>
</dbReference>
<keyword evidence="4" id="KW-0732">Signal</keyword>
<dbReference type="GO" id="GO:0031176">
    <property type="term" value="F:endo-1,4-beta-xylanase activity"/>
    <property type="evidence" value="ECO:0007669"/>
    <property type="project" value="UniProtKB-EC"/>
</dbReference>
<keyword evidence="7 9" id="KW-0326">Glycosidase</keyword>
<dbReference type="AlphaFoldDB" id="A0AB39KPI4"/>
<dbReference type="SUPFAM" id="SSF51445">
    <property type="entry name" value="(Trans)glycosidases"/>
    <property type="match status" value="1"/>
</dbReference>
<evidence type="ECO:0000313" key="11">
    <source>
        <dbReference type="EMBL" id="XDO95527.1"/>
    </source>
</evidence>
<dbReference type="InterPro" id="IPR017853">
    <property type="entry name" value="GH"/>
</dbReference>
<protein>
    <recommendedName>
        <fullName evidence="9">Beta-xylanase</fullName>
        <ecNumber evidence="9">3.2.1.8</ecNumber>
    </recommendedName>
</protein>
<dbReference type="EC" id="3.2.1.8" evidence="9"/>
<dbReference type="Gene3D" id="3.20.20.80">
    <property type="entry name" value="Glycosidases"/>
    <property type="match status" value="1"/>
</dbReference>
<evidence type="ECO:0000256" key="1">
    <source>
        <dbReference type="ARBA" id="ARBA00000681"/>
    </source>
</evidence>
<evidence type="ECO:0000256" key="2">
    <source>
        <dbReference type="ARBA" id="ARBA00007495"/>
    </source>
</evidence>
<evidence type="ECO:0000259" key="10">
    <source>
        <dbReference type="PROSITE" id="PS51760"/>
    </source>
</evidence>
<reference evidence="11" key="1">
    <citation type="submission" date="2024-06" db="EMBL/GenBank/DDBJ databases">
        <title>Caulobacter inopinatus, sp. nov.</title>
        <authorList>
            <person name="Donachie S.P."/>
        </authorList>
    </citation>
    <scope>NUCLEOTIDE SEQUENCE</scope>
    <source>
        <strain evidence="11">73W</strain>
    </source>
</reference>
<keyword evidence="6 9" id="KW-0119">Carbohydrate metabolism</keyword>
<dbReference type="EMBL" id="CP158375">
    <property type="protein sequence ID" value="XDO95527.1"/>
    <property type="molecule type" value="Genomic_DNA"/>
</dbReference>
<dbReference type="PANTHER" id="PTHR31490">
    <property type="entry name" value="GLYCOSYL HYDROLASE"/>
    <property type="match status" value="1"/>
</dbReference>
<evidence type="ECO:0000256" key="4">
    <source>
        <dbReference type="ARBA" id="ARBA00022729"/>
    </source>
</evidence>
<dbReference type="InterPro" id="IPR044846">
    <property type="entry name" value="GH10"/>
</dbReference>
<evidence type="ECO:0000256" key="9">
    <source>
        <dbReference type="RuleBase" id="RU361174"/>
    </source>
</evidence>
<comment type="similarity">
    <text evidence="2 9">Belongs to the glycosyl hydrolase 10 (cellulase F) family.</text>
</comment>
<gene>
    <name evidence="11" type="ORF">ABOZ73_11960</name>
</gene>